<evidence type="ECO:0000313" key="11">
    <source>
        <dbReference type="Proteomes" id="UP000680365"/>
    </source>
</evidence>
<keyword evidence="4" id="KW-0057">Aromatic amino acid biosynthesis</keyword>
<dbReference type="Gene3D" id="3.40.190.10">
    <property type="entry name" value="Periplasmic binding protein-like II"/>
    <property type="match status" value="2"/>
</dbReference>
<comment type="caution">
    <text evidence="10">The sequence shown here is derived from an EMBL/GenBank/DDBJ whole genome shotgun (WGS) entry which is preliminary data.</text>
</comment>
<comment type="pathway">
    <text evidence="1">Amino-acid biosynthesis; L-phenylalanine biosynthesis; phenylpyruvate from prephenate: step 1/1.</text>
</comment>
<evidence type="ECO:0000256" key="7">
    <source>
        <dbReference type="ARBA" id="ARBA00047848"/>
    </source>
</evidence>
<evidence type="ECO:0000256" key="2">
    <source>
        <dbReference type="ARBA" id="ARBA00013147"/>
    </source>
</evidence>
<dbReference type="SUPFAM" id="SSF53850">
    <property type="entry name" value="Periplasmic binding protein-like II"/>
    <property type="match status" value="1"/>
</dbReference>
<dbReference type="InterPro" id="IPR018528">
    <property type="entry name" value="Preph_deHydtase_CS"/>
</dbReference>
<sequence length="279" mass="32122">MKINYQGIIGSYSSEVSQLLKNSLNIETSIYGNFSFKDVFQKINNKNLLCIPIENSYAGPIYENFYHIYENDVEIVGEYYKMINHKLLAKTKDISKIKKVYSHIQALMQCEKYINNNGIKLQEFSDTALAAKMISESKDDSIGAIASGFCSEIYGLNILDSDIQDQGGNTTRFLIIKDKSMNNEIFENNEFIKNFKNKKGKISIIFKTKDEPAILYKCLGSFATKNINLSKIESLPSKENPFEYIFWIDIEKPNNDEILEEILNELNFFTKFIKIIGKY</sequence>
<gene>
    <name evidence="10" type="ORF">VAMP_374n37</name>
</gene>
<evidence type="ECO:0000256" key="3">
    <source>
        <dbReference type="ARBA" id="ARBA00022605"/>
    </source>
</evidence>
<dbReference type="GO" id="GO:0004664">
    <property type="term" value="F:prephenate dehydratase activity"/>
    <property type="evidence" value="ECO:0007669"/>
    <property type="project" value="UniProtKB-EC"/>
</dbReference>
<dbReference type="Gene3D" id="3.30.70.260">
    <property type="match status" value="1"/>
</dbReference>
<feature type="domain" description="Prephenate dehydratase" evidence="8">
    <location>
        <begin position="2"/>
        <end position="178"/>
    </location>
</feature>
<dbReference type="SUPFAM" id="SSF55021">
    <property type="entry name" value="ACT-like"/>
    <property type="match status" value="1"/>
</dbReference>
<keyword evidence="5" id="KW-0584">Phenylalanine biosynthesis</keyword>
<evidence type="ECO:0000256" key="5">
    <source>
        <dbReference type="ARBA" id="ARBA00023222"/>
    </source>
</evidence>
<accession>A0ABS5QME7</accession>
<feature type="domain" description="ACT" evidence="9">
    <location>
        <begin position="203"/>
        <end position="279"/>
    </location>
</feature>
<dbReference type="RefSeq" id="WP_213349814.1">
    <property type="nucleotide sequence ID" value="NZ_JAEDAM010000083.1"/>
</dbReference>
<dbReference type="PANTHER" id="PTHR21022:SF19">
    <property type="entry name" value="PREPHENATE DEHYDRATASE-RELATED"/>
    <property type="match status" value="1"/>
</dbReference>
<evidence type="ECO:0000256" key="1">
    <source>
        <dbReference type="ARBA" id="ARBA00004741"/>
    </source>
</evidence>
<proteinExistence type="predicted"/>
<dbReference type="PROSITE" id="PS51171">
    <property type="entry name" value="PREPHENATE_DEHYDR_3"/>
    <property type="match status" value="1"/>
</dbReference>
<comment type="catalytic activity">
    <reaction evidence="7">
        <text>prephenate + H(+) = 3-phenylpyruvate + CO2 + H2O</text>
        <dbReference type="Rhea" id="RHEA:21648"/>
        <dbReference type="ChEBI" id="CHEBI:15377"/>
        <dbReference type="ChEBI" id="CHEBI:15378"/>
        <dbReference type="ChEBI" id="CHEBI:16526"/>
        <dbReference type="ChEBI" id="CHEBI:18005"/>
        <dbReference type="ChEBI" id="CHEBI:29934"/>
        <dbReference type="EC" id="4.2.1.51"/>
    </reaction>
</comment>
<dbReference type="PROSITE" id="PS51671">
    <property type="entry name" value="ACT"/>
    <property type="match status" value="1"/>
</dbReference>
<dbReference type="Proteomes" id="UP000680365">
    <property type="component" value="Unassembled WGS sequence"/>
</dbReference>
<evidence type="ECO:0000313" key="10">
    <source>
        <dbReference type="EMBL" id="MBS8122381.1"/>
    </source>
</evidence>
<evidence type="ECO:0000256" key="6">
    <source>
        <dbReference type="ARBA" id="ARBA00023239"/>
    </source>
</evidence>
<dbReference type="PROSITE" id="PS00857">
    <property type="entry name" value="PREPHENATE_DEHYDR_1"/>
    <property type="match status" value="1"/>
</dbReference>
<evidence type="ECO:0000259" key="8">
    <source>
        <dbReference type="PROSITE" id="PS51171"/>
    </source>
</evidence>
<dbReference type="EC" id="4.2.1.51" evidence="2"/>
<evidence type="ECO:0000256" key="4">
    <source>
        <dbReference type="ARBA" id="ARBA00023141"/>
    </source>
</evidence>
<keyword evidence="3" id="KW-0028">Amino-acid biosynthesis</keyword>
<dbReference type="Pfam" id="PF00800">
    <property type="entry name" value="PDT"/>
    <property type="match status" value="1"/>
</dbReference>
<name>A0ABS5QME7_9BACT</name>
<dbReference type="CDD" id="cd13631">
    <property type="entry name" value="PBP2_Ct-PDT_like"/>
    <property type="match status" value="1"/>
</dbReference>
<evidence type="ECO:0000259" key="9">
    <source>
        <dbReference type="PROSITE" id="PS51671"/>
    </source>
</evidence>
<reference evidence="10 11" key="1">
    <citation type="journal article" date="2021" name="Nat. Commun.">
        <title>Reductive evolution and unique predatory mode in the CPR bacterium Vampirococcus lugosii.</title>
        <authorList>
            <person name="Moreira D."/>
            <person name="Zivanovic Y."/>
            <person name="Lopez-Archilla A.I."/>
            <person name="Iniesto M."/>
            <person name="Lopez-Garcia P."/>
        </authorList>
    </citation>
    <scope>NUCLEOTIDE SEQUENCE [LARGE SCALE GENOMIC DNA]</scope>
    <source>
        <strain evidence="10">Chiprana</strain>
    </source>
</reference>
<dbReference type="EMBL" id="JAEDAM010000083">
    <property type="protein sequence ID" value="MBS8122381.1"/>
    <property type="molecule type" value="Genomic_DNA"/>
</dbReference>
<dbReference type="InterPro" id="IPR045865">
    <property type="entry name" value="ACT-like_dom_sf"/>
</dbReference>
<dbReference type="PANTHER" id="PTHR21022">
    <property type="entry name" value="PREPHENATE DEHYDRATASE P PROTEIN"/>
    <property type="match status" value="1"/>
</dbReference>
<dbReference type="InterPro" id="IPR002912">
    <property type="entry name" value="ACT_dom"/>
</dbReference>
<dbReference type="CDD" id="cd04905">
    <property type="entry name" value="ACT_CM-PDT"/>
    <property type="match status" value="1"/>
</dbReference>
<protein>
    <recommendedName>
        <fullName evidence="2">prephenate dehydratase</fullName>
        <ecNumber evidence="2">4.2.1.51</ecNumber>
    </recommendedName>
</protein>
<keyword evidence="11" id="KW-1185">Reference proteome</keyword>
<dbReference type="InterPro" id="IPR001086">
    <property type="entry name" value="Preph_deHydtase"/>
</dbReference>
<keyword evidence="6 10" id="KW-0456">Lyase</keyword>
<organism evidence="10 11">
    <name type="scientific">Candidatus Vampirococcus lugosii</name>
    <dbReference type="NCBI Taxonomy" id="2789015"/>
    <lineage>
        <taxon>Bacteria</taxon>
        <taxon>Candidatus Absconditibacteriota</taxon>
        <taxon>Vampirococcus</taxon>
    </lineage>
</organism>